<evidence type="ECO:0000259" key="10">
    <source>
        <dbReference type="Pfam" id="PF02838"/>
    </source>
</evidence>
<evidence type="ECO:0000256" key="3">
    <source>
        <dbReference type="ARBA" id="ARBA00012663"/>
    </source>
</evidence>
<gene>
    <name evidence="11" type="ORF">SAMN05192580_1458</name>
</gene>
<evidence type="ECO:0000256" key="1">
    <source>
        <dbReference type="ARBA" id="ARBA00001231"/>
    </source>
</evidence>
<dbReference type="GO" id="GO:0016020">
    <property type="term" value="C:membrane"/>
    <property type="evidence" value="ECO:0007669"/>
    <property type="project" value="TreeGrafter"/>
</dbReference>
<dbReference type="GO" id="GO:0005975">
    <property type="term" value="P:carbohydrate metabolic process"/>
    <property type="evidence" value="ECO:0007669"/>
    <property type="project" value="InterPro"/>
</dbReference>
<keyword evidence="12" id="KW-1185">Reference proteome</keyword>
<dbReference type="GO" id="GO:0030203">
    <property type="term" value="P:glycosaminoglycan metabolic process"/>
    <property type="evidence" value="ECO:0007669"/>
    <property type="project" value="TreeGrafter"/>
</dbReference>
<evidence type="ECO:0000313" key="11">
    <source>
        <dbReference type="EMBL" id="SFR87667.1"/>
    </source>
</evidence>
<sequence length="644" mass="69731">MLSLFVAAALAGMPPKLLPRPSAMTVQAGGVPITTVRIDGGGDAAERLTQLLATQRIGSAPTGYAVRFRRVAGLPGEGYRLTTDEDGATISASDDAGALYGAVTFWQLVTQDAAHHLPFVAIEDAPRFAWRGVMLDSARHFQSPAFVRSLIDWMAANKLNRLHWHLVDDQGWRIQIRKYPRLTDVSAWRRPATAPGAPPLPATGGFYTQDEIRGIVAYAAARNVTIVPEIEMPGHAVSAIRAYPKLGMGVPLPDNVWSDWGVYPWLYNTDEATFGFLEDVLDEVMTLFPSPWIHLGGDEAVKDQWKADPATQARIKALGLKDENALQGWFMARLGAYLERHGRRMIGWDEILEGGVPRDATIMSWRGVDGALAAAKAGHDAILSPAPTLYLDHRQGSGADEPPGRGKVISLADVYAFDPAPPSLDAATRRHLLGLQGNLWTEHVRTEARAAWQLFPRASAIAEIGWSTTQDSYAGFVDRLSPHLARLTPLGLAAADSAFRVPPPADFAPCTDKLVLNLEDDYPAAGPRARFVVDILNPCWLRKGAGGARRIALTVGQLPFNFQLGADRAKITFRPPATPAGEFEVRAGCDGERLAVLPLAEAARHPGITRIEAPLARSADTLCITYTARGPDPLWGLAGVELLP</sequence>
<dbReference type="Gene3D" id="3.20.20.80">
    <property type="entry name" value="Glycosidases"/>
    <property type="match status" value="1"/>
</dbReference>
<dbReference type="PANTHER" id="PTHR22600">
    <property type="entry name" value="BETA-HEXOSAMINIDASE"/>
    <property type="match status" value="1"/>
</dbReference>
<proteinExistence type="inferred from homology"/>
<accession>A0A1I6K8Z2</accession>
<feature type="domain" description="Glycoside hydrolase family 20 catalytic" evidence="9">
    <location>
        <begin position="128"/>
        <end position="468"/>
    </location>
</feature>
<reference evidence="11 12" key="1">
    <citation type="submission" date="2016-10" db="EMBL/GenBank/DDBJ databases">
        <authorList>
            <person name="de Groot N.N."/>
        </authorList>
    </citation>
    <scope>NUCLEOTIDE SEQUENCE [LARGE SCALE GENOMIC DNA]</scope>
    <source>
        <strain evidence="11 12">S5-249</strain>
    </source>
</reference>
<dbReference type="EMBL" id="FOZG01000001">
    <property type="protein sequence ID" value="SFR87667.1"/>
    <property type="molecule type" value="Genomic_DNA"/>
</dbReference>
<evidence type="ECO:0000313" key="12">
    <source>
        <dbReference type="Proteomes" id="UP000198824"/>
    </source>
</evidence>
<dbReference type="SUPFAM" id="SSF55545">
    <property type="entry name" value="beta-N-acetylhexosaminidase-like domain"/>
    <property type="match status" value="1"/>
</dbReference>
<dbReference type="CDD" id="cd06563">
    <property type="entry name" value="GH20_chitobiase-like"/>
    <property type="match status" value="1"/>
</dbReference>
<dbReference type="EC" id="3.2.1.52" evidence="3"/>
<evidence type="ECO:0000256" key="4">
    <source>
        <dbReference type="ARBA" id="ARBA00022801"/>
    </source>
</evidence>
<dbReference type="PANTHER" id="PTHR22600:SF57">
    <property type="entry name" value="BETA-N-ACETYLHEXOSAMINIDASE"/>
    <property type="match status" value="1"/>
</dbReference>
<dbReference type="InterPro" id="IPR015882">
    <property type="entry name" value="HEX_bac_N"/>
</dbReference>
<dbReference type="InterPro" id="IPR017853">
    <property type="entry name" value="GH"/>
</dbReference>
<name>A0A1I6K8Z2_9SPHN</name>
<feature type="domain" description="Beta-hexosaminidase bacterial type N-terminal" evidence="10">
    <location>
        <begin position="15"/>
        <end position="125"/>
    </location>
</feature>
<dbReference type="InterPro" id="IPR029018">
    <property type="entry name" value="Hex-like_dom2"/>
</dbReference>
<dbReference type="OrthoDB" id="9763537at2"/>
<dbReference type="InterPro" id="IPR015883">
    <property type="entry name" value="Glyco_hydro_20_cat"/>
</dbReference>
<evidence type="ECO:0000256" key="2">
    <source>
        <dbReference type="ARBA" id="ARBA00006285"/>
    </source>
</evidence>
<dbReference type="PRINTS" id="PR00738">
    <property type="entry name" value="GLHYDRLASE20"/>
</dbReference>
<dbReference type="Gene3D" id="3.30.379.10">
    <property type="entry name" value="Chitobiase/beta-hexosaminidase domain 2-like"/>
    <property type="match status" value="1"/>
</dbReference>
<evidence type="ECO:0000256" key="8">
    <source>
        <dbReference type="PIRSR" id="PIRSR625705-1"/>
    </source>
</evidence>
<dbReference type="Pfam" id="PF02838">
    <property type="entry name" value="Glyco_hydro_20b"/>
    <property type="match status" value="1"/>
</dbReference>
<evidence type="ECO:0000256" key="7">
    <source>
        <dbReference type="ARBA" id="ARBA00033000"/>
    </source>
</evidence>
<dbReference type="SUPFAM" id="SSF51445">
    <property type="entry name" value="(Trans)glycosidases"/>
    <property type="match status" value="1"/>
</dbReference>
<evidence type="ECO:0000256" key="5">
    <source>
        <dbReference type="ARBA" id="ARBA00023295"/>
    </source>
</evidence>
<comment type="similarity">
    <text evidence="2">Belongs to the glycosyl hydrolase 20 family.</text>
</comment>
<organism evidence="11 12">
    <name type="scientific">Sphingomonas jatrophae</name>
    <dbReference type="NCBI Taxonomy" id="1166337"/>
    <lineage>
        <taxon>Bacteria</taxon>
        <taxon>Pseudomonadati</taxon>
        <taxon>Pseudomonadota</taxon>
        <taxon>Alphaproteobacteria</taxon>
        <taxon>Sphingomonadales</taxon>
        <taxon>Sphingomonadaceae</taxon>
        <taxon>Sphingomonas</taxon>
    </lineage>
</organism>
<evidence type="ECO:0000259" key="9">
    <source>
        <dbReference type="Pfam" id="PF00728"/>
    </source>
</evidence>
<keyword evidence="4" id="KW-0378">Hydrolase</keyword>
<keyword evidence="5" id="KW-0326">Glycosidase</keyword>
<dbReference type="Pfam" id="PF00728">
    <property type="entry name" value="Glyco_hydro_20"/>
    <property type="match status" value="1"/>
</dbReference>
<dbReference type="InterPro" id="IPR025705">
    <property type="entry name" value="Beta_hexosaminidase_sua/sub"/>
</dbReference>
<dbReference type="AlphaFoldDB" id="A0A1I6K8Z2"/>
<feature type="active site" description="Proton donor" evidence="8">
    <location>
        <position position="299"/>
    </location>
</feature>
<protein>
    <recommendedName>
        <fullName evidence="3">beta-N-acetylhexosaminidase</fullName>
        <ecNumber evidence="3">3.2.1.52</ecNumber>
    </recommendedName>
    <alternativeName>
        <fullName evidence="6">Beta-N-acetylhexosaminidase</fullName>
    </alternativeName>
    <alternativeName>
        <fullName evidence="7">N-acetyl-beta-glucosaminidase</fullName>
    </alternativeName>
</protein>
<comment type="catalytic activity">
    <reaction evidence="1">
        <text>Hydrolysis of terminal non-reducing N-acetyl-D-hexosamine residues in N-acetyl-beta-D-hexosaminides.</text>
        <dbReference type="EC" id="3.2.1.52"/>
    </reaction>
</comment>
<dbReference type="RefSeq" id="WP_093312823.1">
    <property type="nucleotide sequence ID" value="NZ_FOZG01000001.1"/>
</dbReference>
<dbReference type="GO" id="GO:0004563">
    <property type="term" value="F:beta-N-acetylhexosaminidase activity"/>
    <property type="evidence" value="ECO:0007669"/>
    <property type="project" value="UniProtKB-EC"/>
</dbReference>
<dbReference type="Proteomes" id="UP000198824">
    <property type="component" value="Unassembled WGS sequence"/>
</dbReference>
<evidence type="ECO:0000256" key="6">
    <source>
        <dbReference type="ARBA" id="ARBA00030512"/>
    </source>
</evidence>
<dbReference type="STRING" id="1166337.SAMN05192580_1458"/>